<sequence>METTIPKQINTLDDKDYTFLRQVGMQHIESMAHKLWTDYNAHDPGITFLEVLCYAITDLGYRIDFPIPDLVARPQSESTELEDIFPTAKSIFTTKPITESDYRKLFIDIPGVKNAFIRKNLEAKVHMHCSLKDEVTPQDPKGKLSYESDLLPDYEKKDTFILKGLNDVFFELDSNFKQLEKDDPVRMAKVQEVSDAIFNSYHSNRNLCEDLVKVEEVGEYEFQVCGDIEIDKTANAQEVVVEILFRIQEHVSPSVKRYTLDELLAQGKTTDAIFNGPVLEHGFITDEELENANIKTEIRLSDLVQIVMETPGVASVRDLAIMSCPCNKDDGDSPEEECEPEENPWKICFPPGFDKVIKLCLKNSVLNIFKDVIPINIDPAEVALAFEEKFEAHNEALALTYDDIDIPEGRYLNNGTYHSVQNDLPGIYGIGLEGLSPRESKERHAQALQLKAYLTFFDQILATYFSHLHNIGKLLSGNMQGSNTYYLDELQDIKHLEKVLKNDVEYQQEAFLALNKLDNYIDRKGKLLDHLLARFAENMNEYVFLMIDLFGLETREASLWHKARLLSEYGDLGYQRAGAMNYLDVPDGIWDTSNVSGLQHRIARLLGVRDFSRRDLTSYNFEIFPEADADPTDEWRWRVRYPDNSIVFTSNRKYDTREEAESQLWKAIPLAWDTDNYQLQPTADGTQWFFNLLDKSKEIVARHVKFYADKSEAEKTIQDFAAYMFDKVTDEGFFLFENIYLRPDAADPSATQKFMDICVDENCEQCKPEDPYSFRLTIVFPGWTRRFSNLHFREFAEQLIRSEVPAHILTRICWIGSLPETDSEDPPPSQMEQLEELYRKWLEHRMQSPSDQMNNPFLKPLVKLLHTLDSIYPHGTLHDCNEDGKAETSIILNRSSLGELKKKENGNE</sequence>
<comment type="caution">
    <text evidence="1">The sequence shown here is derived from an EMBL/GenBank/DDBJ whole genome shotgun (WGS) entry which is preliminary data.</text>
</comment>
<dbReference type="Proteomes" id="UP000475249">
    <property type="component" value="Unassembled WGS sequence"/>
</dbReference>
<gene>
    <name evidence="1" type="ORF">GTQ38_19975</name>
</gene>
<proteinExistence type="predicted"/>
<protein>
    <submittedName>
        <fullName evidence="1">Uncharacterized protein</fullName>
    </submittedName>
</protein>
<dbReference type="Gene3D" id="2.30.29.80">
    <property type="match status" value="1"/>
</dbReference>
<reference evidence="1 2" key="1">
    <citation type="submission" date="2020-01" db="EMBL/GenBank/DDBJ databases">
        <title>Bacteria diversity of Porities sp.</title>
        <authorList>
            <person name="Wang G."/>
        </authorList>
    </citation>
    <scope>NUCLEOTIDE SEQUENCE [LARGE SCALE GENOMIC DNA]</scope>
    <source>
        <strain evidence="1 2">R33</strain>
    </source>
</reference>
<name>A0A6L9EHQ2_9FLAO</name>
<dbReference type="RefSeq" id="WP_161437341.1">
    <property type="nucleotide sequence ID" value="NZ_WXYO01000009.1"/>
</dbReference>
<evidence type="ECO:0000313" key="2">
    <source>
        <dbReference type="Proteomes" id="UP000475249"/>
    </source>
</evidence>
<evidence type="ECO:0000313" key="1">
    <source>
        <dbReference type="EMBL" id="NAS14300.1"/>
    </source>
</evidence>
<dbReference type="EMBL" id="WXYO01000009">
    <property type="protein sequence ID" value="NAS14300.1"/>
    <property type="molecule type" value="Genomic_DNA"/>
</dbReference>
<dbReference type="AlphaFoldDB" id="A0A6L9EHQ2"/>
<keyword evidence="2" id="KW-1185">Reference proteome</keyword>
<organism evidence="1 2">
    <name type="scientific">Poritiphilus flavus</name>
    <dbReference type="NCBI Taxonomy" id="2697053"/>
    <lineage>
        <taxon>Bacteria</taxon>
        <taxon>Pseudomonadati</taxon>
        <taxon>Bacteroidota</taxon>
        <taxon>Flavobacteriia</taxon>
        <taxon>Flavobacteriales</taxon>
        <taxon>Flavobacteriaceae</taxon>
        <taxon>Poritiphilus</taxon>
    </lineage>
</organism>
<accession>A0A6L9EHQ2</accession>